<accession>A0ABP8YRC0</accession>
<dbReference type="InterPro" id="IPR029016">
    <property type="entry name" value="GAF-like_dom_sf"/>
</dbReference>
<keyword evidence="4" id="KW-1185">Reference proteome</keyword>
<dbReference type="EMBL" id="BAABID010000019">
    <property type="protein sequence ID" value="GAA4736567.1"/>
    <property type="molecule type" value="Genomic_DNA"/>
</dbReference>
<evidence type="ECO:0000256" key="1">
    <source>
        <dbReference type="ARBA" id="ARBA00023125"/>
    </source>
</evidence>
<protein>
    <submittedName>
        <fullName evidence="3">Helix-turn-helix domain-containing protein</fullName>
    </submittedName>
</protein>
<keyword evidence="1" id="KW-0238">DNA-binding</keyword>
<evidence type="ECO:0000313" key="3">
    <source>
        <dbReference type="EMBL" id="GAA4736567.1"/>
    </source>
</evidence>
<comment type="caution">
    <text evidence="3">The sequence shown here is derived from an EMBL/GenBank/DDBJ whole genome shotgun (WGS) entry which is preliminary data.</text>
</comment>
<dbReference type="InterPro" id="IPR003018">
    <property type="entry name" value="GAF"/>
</dbReference>
<dbReference type="Proteomes" id="UP001500956">
    <property type="component" value="Unassembled WGS sequence"/>
</dbReference>
<organism evidence="3 4">
    <name type="scientific">Isoptericola chiayiensis</name>
    <dbReference type="NCBI Taxonomy" id="579446"/>
    <lineage>
        <taxon>Bacteria</taxon>
        <taxon>Bacillati</taxon>
        <taxon>Actinomycetota</taxon>
        <taxon>Actinomycetes</taxon>
        <taxon>Micrococcales</taxon>
        <taxon>Promicromonosporaceae</taxon>
        <taxon>Isoptericola</taxon>
    </lineage>
</organism>
<gene>
    <name evidence="3" type="ORF">GCM10023216_32270</name>
</gene>
<dbReference type="SUPFAM" id="SSF55781">
    <property type="entry name" value="GAF domain-like"/>
    <property type="match status" value="1"/>
</dbReference>
<dbReference type="Gene3D" id="3.30.450.40">
    <property type="match status" value="1"/>
</dbReference>
<evidence type="ECO:0000313" key="4">
    <source>
        <dbReference type="Proteomes" id="UP001500956"/>
    </source>
</evidence>
<feature type="domain" description="OmpR/PhoB-type" evidence="2">
    <location>
        <begin position="246"/>
        <end position="310"/>
    </location>
</feature>
<sequence length="419" mass="44415">MTTGAAVPVRRDRRSVRTAYDAFLDTGTLPDGLDPLVAASWRRSRSSGVDPDTPHATIGLPADELDDYRAGHPLAPLMPVVRELVVDAAREDGLVVAVSDDAGQLLWVEGARSTRATVESVGFVPGAVWREQDVGTNAPGTALATRRPVQVLGAEHFSRPVQRLNCAAAPIRDHDGTVLGVLDVTGGRPAASHVTLSLVRATVASLERELAARAVRQLPDRSSPSGPVAEPQLQLLGTPALLTSDGERRLPGRHAEILALLAEHPRGLTADELAVLLHPGDLSDVTVRAEISRLRRAVGPLVTGSRPYRLAPHVRTDVDAVRGLLAAGETARALAAWTGPLLPRSLAPGVERLRAELTAEVRAAVLADADPEALEAWTRTDDGADDVAAWRQLVARAAPGSPRWTRARAHLAVVDAALR</sequence>
<proteinExistence type="predicted"/>
<evidence type="ECO:0000259" key="2">
    <source>
        <dbReference type="SMART" id="SM00862"/>
    </source>
</evidence>
<dbReference type="InterPro" id="IPR001867">
    <property type="entry name" value="OmpR/PhoB-type_DNA-bd"/>
</dbReference>
<dbReference type="Pfam" id="PF01590">
    <property type="entry name" value="GAF"/>
    <property type="match status" value="1"/>
</dbReference>
<reference evidence="4" key="1">
    <citation type="journal article" date="2019" name="Int. J. Syst. Evol. Microbiol.">
        <title>The Global Catalogue of Microorganisms (GCM) 10K type strain sequencing project: providing services to taxonomists for standard genome sequencing and annotation.</title>
        <authorList>
            <consortium name="The Broad Institute Genomics Platform"/>
            <consortium name="The Broad Institute Genome Sequencing Center for Infectious Disease"/>
            <person name="Wu L."/>
            <person name="Ma J."/>
        </authorList>
    </citation>
    <scope>NUCLEOTIDE SEQUENCE [LARGE SCALE GENOMIC DNA]</scope>
    <source>
        <strain evidence="4">JCM 18063</strain>
    </source>
</reference>
<name>A0ABP8YRC0_9MICO</name>
<dbReference type="SMART" id="SM00862">
    <property type="entry name" value="Trans_reg_C"/>
    <property type="match status" value="1"/>
</dbReference>